<gene>
    <name evidence="1" type="ORF">HPB49_018875</name>
</gene>
<reference evidence="1" key="1">
    <citation type="submission" date="2020-05" db="EMBL/GenBank/DDBJ databases">
        <title>Large-scale comparative analyses of tick genomes elucidate their genetic diversity and vector capacities.</title>
        <authorList>
            <person name="Jia N."/>
            <person name="Wang J."/>
            <person name="Shi W."/>
            <person name="Du L."/>
            <person name="Sun Y."/>
            <person name="Zhan W."/>
            <person name="Jiang J."/>
            <person name="Wang Q."/>
            <person name="Zhang B."/>
            <person name="Ji P."/>
            <person name="Sakyi L.B."/>
            <person name="Cui X."/>
            <person name="Yuan T."/>
            <person name="Jiang B."/>
            <person name="Yang W."/>
            <person name="Lam T.T.-Y."/>
            <person name="Chang Q."/>
            <person name="Ding S."/>
            <person name="Wang X."/>
            <person name="Zhu J."/>
            <person name="Ruan X."/>
            <person name="Zhao L."/>
            <person name="Wei J."/>
            <person name="Que T."/>
            <person name="Du C."/>
            <person name="Cheng J."/>
            <person name="Dai P."/>
            <person name="Han X."/>
            <person name="Huang E."/>
            <person name="Gao Y."/>
            <person name="Liu J."/>
            <person name="Shao H."/>
            <person name="Ye R."/>
            <person name="Li L."/>
            <person name="Wei W."/>
            <person name="Wang X."/>
            <person name="Wang C."/>
            <person name="Yang T."/>
            <person name="Huo Q."/>
            <person name="Li W."/>
            <person name="Guo W."/>
            <person name="Chen H."/>
            <person name="Zhou L."/>
            <person name="Ni X."/>
            <person name="Tian J."/>
            <person name="Zhou Y."/>
            <person name="Sheng Y."/>
            <person name="Liu T."/>
            <person name="Pan Y."/>
            <person name="Xia L."/>
            <person name="Li J."/>
            <person name="Zhao F."/>
            <person name="Cao W."/>
        </authorList>
    </citation>
    <scope>NUCLEOTIDE SEQUENCE</scope>
    <source>
        <strain evidence="1">Dsil-2018</strain>
    </source>
</reference>
<comment type="caution">
    <text evidence="1">The sequence shown here is derived from an EMBL/GenBank/DDBJ whole genome shotgun (WGS) entry which is preliminary data.</text>
</comment>
<protein>
    <submittedName>
        <fullName evidence="1">Uncharacterized protein</fullName>
    </submittedName>
</protein>
<dbReference type="EMBL" id="CM023471">
    <property type="protein sequence ID" value="KAH7966719.1"/>
    <property type="molecule type" value="Genomic_DNA"/>
</dbReference>
<dbReference type="Proteomes" id="UP000821865">
    <property type="component" value="Chromosome 2"/>
</dbReference>
<accession>A0ACB8DEM1</accession>
<evidence type="ECO:0000313" key="2">
    <source>
        <dbReference type="Proteomes" id="UP000821865"/>
    </source>
</evidence>
<organism evidence="1 2">
    <name type="scientific">Dermacentor silvarum</name>
    <name type="common">Tick</name>
    <dbReference type="NCBI Taxonomy" id="543639"/>
    <lineage>
        <taxon>Eukaryota</taxon>
        <taxon>Metazoa</taxon>
        <taxon>Ecdysozoa</taxon>
        <taxon>Arthropoda</taxon>
        <taxon>Chelicerata</taxon>
        <taxon>Arachnida</taxon>
        <taxon>Acari</taxon>
        <taxon>Parasitiformes</taxon>
        <taxon>Ixodida</taxon>
        <taxon>Ixodoidea</taxon>
        <taxon>Ixodidae</taxon>
        <taxon>Rhipicephalinae</taxon>
        <taxon>Dermacentor</taxon>
    </lineage>
</organism>
<name>A0ACB8DEM1_DERSI</name>
<proteinExistence type="predicted"/>
<sequence>MDKADATGQLSVAMLNVQSLNAHHLDVTGDNVLIRAHLLILCETWTARTVDIPGYRCVAHEKRGAQRAAGVAIYIQEMGHIALCTTRADLIFDNSMDPSVDARHIGDICAVYMRLECTPLLVVAVYVSPGHTHEAIKAFLRTRLWAHSKLPAQKQHFEGTHRTLADMPMIITGDFNVNLRNGQNQWLPNFMRDLFGMSLASESEVPTTRFGTALDHVFQRGLKNVEVLKYASYFGVHRPLLCLVANASDDEGCHGDTQCASGTSTTVERDRASHPGVTGDGKASTSAHQ</sequence>
<keyword evidence="2" id="KW-1185">Reference proteome</keyword>
<evidence type="ECO:0000313" key="1">
    <source>
        <dbReference type="EMBL" id="KAH7966719.1"/>
    </source>
</evidence>